<sequence>MYHKSPRNYISITRKKNIKLKTGVSLFIVLICLLVTGCSQAEPQDKNKELIQGFLEYELNAPNEEAMRKINALDKSVEEQKEGGSLPLDSEYIIYLKDTYGPYFTDSGYDRFVMTNQALIFHGGANKYDYQTTVTKIEVEQNKDTPTNYNFTAYIDYEKKGNEKINAEITGIAIIRDEGIEKITYLGDKEMLRTLTKGD</sequence>
<proteinExistence type="predicted"/>
<evidence type="ECO:0008006" key="4">
    <source>
        <dbReference type="Google" id="ProtNLM"/>
    </source>
</evidence>
<evidence type="ECO:0000313" key="3">
    <source>
        <dbReference type="Proteomes" id="UP000698173"/>
    </source>
</evidence>
<protein>
    <recommendedName>
        <fullName evidence="4">Lipoprotein</fullName>
    </recommendedName>
</protein>
<name>A0A921G2V0_SPOPS</name>
<evidence type="ECO:0000256" key="1">
    <source>
        <dbReference type="SAM" id="SignalP"/>
    </source>
</evidence>
<gene>
    <name evidence="2" type="ORF">K8V56_18480</name>
</gene>
<reference evidence="2" key="2">
    <citation type="submission" date="2021-09" db="EMBL/GenBank/DDBJ databases">
        <authorList>
            <person name="Gilroy R."/>
        </authorList>
    </citation>
    <scope>NUCLEOTIDE SEQUENCE</scope>
    <source>
        <strain evidence="2">CHK171-7178</strain>
    </source>
</reference>
<feature type="signal peptide" evidence="1">
    <location>
        <begin position="1"/>
        <end position="41"/>
    </location>
</feature>
<feature type="chain" id="PRO_5037918291" description="Lipoprotein" evidence="1">
    <location>
        <begin position="42"/>
        <end position="199"/>
    </location>
</feature>
<dbReference type="Proteomes" id="UP000698173">
    <property type="component" value="Unassembled WGS sequence"/>
</dbReference>
<evidence type="ECO:0000313" key="2">
    <source>
        <dbReference type="EMBL" id="HJF33757.1"/>
    </source>
</evidence>
<reference evidence="2" key="1">
    <citation type="journal article" date="2021" name="PeerJ">
        <title>Extensive microbial diversity within the chicken gut microbiome revealed by metagenomics and culture.</title>
        <authorList>
            <person name="Gilroy R."/>
            <person name="Ravi A."/>
            <person name="Getino M."/>
            <person name="Pursley I."/>
            <person name="Horton D.L."/>
            <person name="Alikhan N.F."/>
            <person name="Baker D."/>
            <person name="Gharbi K."/>
            <person name="Hall N."/>
            <person name="Watson M."/>
            <person name="Adriaenssens E.M."/>
            <person name="Foster-Nyarko E."/>
            <person name="Jarju S."/>
            <person name="Secka A."/>
            <person name="Antonio M."/>
            <person name="Oren A."/>
            <person name="Chaudhuri R.R."/>
            <person name="La Ragione R."/>
            <person name="Hildebrand F."/>
            <person name="Pallen M.J."/>
        </authorList>
    </citation>
    <scope>NUCLEOTIDE SEQUENCE</scope>
    <source>
        <strain evidence="2">CHK171-7178</strain>
    </source>
</reference>
<organism evidence="2 3">
    <name type="scientific">Sporosarcina psychrophila</name>
    <name type="common">Bacillus psychrophilus</name>
    <dbReference type="NCBI Taxonomy" id="1476"/>
    <lineage>
        <taxon>Bacteria</taxon>
        <taxon>Bacillati</taxon>
        <taxon>Bacillota</taxon>
        <taxon>Bacilli</taxon>
        <taxon>Bacillales</taxon>
        <taxon>Caryophanaceae</taxon>
        <taxon>Sporosarcina</taxon>
    </lineage>
</organism>
<dbReference type="EMBL" id="DYWT01000277">
    <property type="protein sequence ID" value="HJF33757.1"/>
    <property type="molecule type" value="Genomic_DNA"/>
</dbReference>
<accession>A0A921G2V0</accession>
<keyword evidence="1" id="KW-0732">Signal</keyword>
<comment type="caution">
    <text evidence="2">The sequence shown here is derived from an EMBL/GenBank/DDBJ whole genome shotgun (WGS) entry which is preliminary data.</text>
</comment>
<dbReference type="AlphaFoldDB" id="A0A921G2V0"/>